<gene>
    <name evidence="3" type="ORF">SCF082_LOCUS8558</name>
</gene>
<dbReference type="SUPFAM" id="SSF52833">
    <property type="entry name" value="Thioredoxin-like"/>
    <property type="match status" value="1"/>
</dbReference>
<keyword evidence="4" id="KW-1185">Reference proteome</keyword>
<evidence type="ECO:0000256" key="1">
    <source>
        <dbReference type="SAM" id="MobiDB-lite"/>
    </source>
</evidence>
<feature type="domain" description="Thioredoxin" evidence="2">
    <location>
        <begin position="34"/>
        <end position="64"/>
    </location>
</feature>
<dbReference type="EMBL" id="CAXAMM010004914">
    <property type="protein sequence ID" value="CAK9005353.1"/>
    <property type="molecule type" value="Genomic_DNA"/>
</dbReference>
<accession>A0ABP0ISI3</accession>
<dbReference type="Pfam" id="PF00085">
    <property type="entry name" value="Thioredoxin"/>
    <property type="match status" value="1"/>
</dbReference>
<dbReference type="CDD" id="cd02947">
    <property type="entry name" value="TRX_family"/>
    <property type="match status" value="1"/>
</dbReference>
<evidence type="ECO:0000313" key="3">
    <source>
        <dbReference type="EMBL" id="CAK9005353.1"/>
    </source>
</evidence>
<feature type="compositionally biased region" description="Basic and acidic residues" evidence="1">
    <location>
        <begin position="79"/>
        <end position="91"/>
    </location>
</feature>
<feature type="region of interest" description="Disordered" evidence="1">
    <location>
        <begin position="64"/>
        <end position="91"/>
    </location>
</feature>
<comment type="caution">
    <text evidence="3">The sequence shown here is derived from an EMBL/GenBank/DDBJ whole genome shotgun (WGS) entry which is preliminary data.</text>
</comment>
<dbReference type="InterPro" id="IPR013766">
    <property type="entry name" value="Thioredoxin_domain"/>
</dbReference>
<dbReference type="Gene3D" id="3.40.30.10">
    <property type="entry name" value="Glutaredoxin"/>
    <property type="match status" value="1"/>
</dbReference>
<sequence>MWISVSRKTVSLQLRRPDEVNHLTSAAQLDELQRRSKQESWALVLDFTAPWCKPCQALKPRFQARFGNTGDTPSGVEEEERRPRVECEGMR</sequence>
<protein>
    <submittedName>
        <fullName evidence="3">Thioredoxin</fullName>
    </submittedName>
</protein>
<evidence type="ECO:0000313" key="4">
    <source>
        <dbReference type="Proteomes" id="UP001642464"/>
    </source>
</evidence>
<evidence type="ECO:0000259" key="2">
    <source>
        <dbReference type="Pfam" id="PF00085"/>
    </source>
</evidence>
<organism evidence="3 4">
    <name type="scientific">Durusdinium trenchii</name>
    <dbReference type="NCBI Taxonomy" id="1381693"/>
    <lineage>
        <taxon>Eukaryota</taxon>
        <taxon>Sar</taxon>
        <taxon>Alveolata</taxon>
        <taxon>Dinophyceae</taxon>
        <taxon>Suessiales</taxon>
        <taxon>Symbiodiniaceae</taxon>
        <taxon>Durusdinium</taxon>
    </lineage>
</organism>
<dbReference type="Proteomes" id="UP001642464">
    <property type="component" value="Unassembled WGS sequence"/>
</dbReference>
<proteinExistence type="predicted"/>
<dbReference type="InterPro" id="IPR036249">
    <property type="entry name" value="Thioredoxin-like_sf"/>
</dbReference>
<reference evidence="3 4" key="1">
    <citation type="submission" date="2024-02" db="EMBL/GenBank/DDBJ databases">
        <authorList>
            <person name="Chen Y."/>
            <person name="Shah S."/>
            <person name="Dougan E. K."/>
            <person name="Thang M."/>
            <person name="Chan C."/>
        </authorList>
    </citation>
    <scope>NUCLEOTIDE SEQUENCE [LARGE SCALE GENOMIC DNA]</scope>
</reference>
<name>A0ABP0ISI3_9DINO</name>